<proteinExistence type="predicted"/>
<dbReference type="EMBL" id="CP000975">
    <property type="protein sequence ID" value="ACD84380.1"/>
    <property type="molecule type" value="Genomic_DNA"/>
</dbReference>
<evidence type="ECO:0000313" key="8">
    <source>
        <dbReference type="Proteomes" id="UP000009149"/>
    </source>
</evidence>
<dbReference type="GO" id="GO:0005886">
    <property type="term" value="C:plasma membrane"/>
    <property type="evidence" value="ECO:0007669"/>
    <property type="project" value="TreeGrafter"/>
</dbReference>
<dbReference type="PROSITE" id="PS50850">
    <property type="entry name" value="MFS"/>
    <property type="match status" value="1"/>
</dbReference>
<accession>B3E0F1</accession>
<dbReference type="RefSeq" id="WP_012464660.1">
    <property type="nucleotide sequence ID" value="NC_010794.1"/>
</dbReference>
<dbReference type="eggNOG" id="COG0477">
    <property type="taxonomic scope" value="Bacteria"/>
</dbReference>
<dbReference type="InterPro" id="IPR020846">
    <property type="entry name" value="MFS_dom"/>
</dbReference>
<dbReference type="InterPro" id="IPR005829">
    <property type="entry name" value="Sugar_transporter_CS"/>
</dbReference>
<dbReference type="AlphaFoldDB" id="B3E0F1"/>
<dbReference type="GO" id="GO:0046943">
    <property type="term" value="F:carboxylic acid transmembrane transporter activity"/>
    <property type="evidence" value="ECO:0007669"/>
    <property type="project" value="TreeGrafter"/>
</dbReference>
<feature type="transmembrane region" description="Helical" evidence="5">
    <location>
        <begin position="98"/>
        <end position="125"/>
    </location>
</feature>
<evidence type="ECO:0000313" key="7">
    <source>
        <dbReference type="EMBL" id="ACD84380.1"/>
    </source>
</evidence>
<evidence type="ECO:0000256" key="3">
    <source>
        <dbReference type="ARBA" id="ARBA00022989"/>
    </source>
</evidence>
<evidence type="ECO:0000256" key="2">
    <source>
        <dbReference type="ARBA" id="ARBA00022692"/>
    </source>
</evidence>
<dbReference type="KEGG" id="min:Minf_2326"/>
<evidence type="ECO:0000259" key="6">
    <source>
        <dbReference type="PROSITE" id="PS50850"/>
    </source>
</evidence>
<keyword evidence="4 5" id="KW-0472">Membrane</keyword>
<gene>
    <name evidence="7" type="primary">proP</name>
    <name evidence="7" type="ordered locus">Minf_2326</name>
</gene>
<dbReference type="Proteomes" id="UP000009149">
    <property type="component" value="Chromosome"/>
</dbReference>
<feature type="domain" description="Major facilitator superfamily (MFS) profile" evidence="6">
    <location>
        <begin position="100"/>
        <end position="507"/>
    </location>
</feature>
<feature type="transmembrane region" description="Helical" evidence="5">
    <location>
        <begin position="452"/>
        <end position="475"/>
    </location>
</feature>
<dbReference type="PROSITE" id="PS00216">
    <property type="entry name" value="SUGAR_TRANSPORT_1"/>
    <property type="match status" value="1"/>
</dbReference>
<dbReference type="SUPFAM" id="SSF103473">
    <property type="entry name" value="MFS general substrate transporter"/>
    <property type="match status" value="1"/>
</dbReference>
<dbReference type="PANTHER" id="PTHR23508:SF10">
    <property type="entry name" value="CARBOXYLIC ACID TRANSPORTER PROTEIN HOMOLOG"/>
    <property type="match status" value="1"/>
</dbReference>
<feature type="transmembrane region" description="Helical" evidence="5">
    <location>
        <begin position="363"/>
        <end position="383"/>
    </location>
</feature>
<feature type="transmembrane region" description="Helical" evidence="5">
    <location>
        <begin position="395"/>
        <end position="415"/>
    </location>
</feature>
<comment type="subcellular location">
    <subcellularLocation>
        <location evidence="1">Membrane</location>
        <topology evidence="1">Multi-pass membrane protein</topology>
    </subcellularLocation>
</comment>
<feature type="transmembrane region" description="Helical" evidence="5">
    <location>
        <begin position="137"/>
        <end position="155"/>
    </location>
</feature>
<dbReference type="Gene3D" id="1.20.1250.20">
    <property type="entry name" value="MFS general substrate transporter like domains"/>
    <property type="match status" value="1"/>
</dbReference>
<reference evidence="7 8" key="1">
    <citation type="journal article" date="2008" name="Biol. Direct">
        <title>Complete genome sequence of the extremely acidophilic methanotroph isolate V4, Methylacidiphilum infernorum, a representative of the bacterial phylum Verrucomicrobia.</title>
        <authorList>
            <person name="Hou S."/>
            <person name="Makarova K.S."/>
            <person name="Saw J.H."/>
            <person name="Senin P."/>
            <person name="Ly B.V."/>
            <person name="Zhou Z."/>
            <person name="Ren Y."/>
            <person name="Wang J."/>
            <person name="Galperin M.Y."/>
            <person name="Omelchenko M.V."/>
            <person name="Wolf Y.I."/>
            <person name="Yutin N."/>
            <person name="Koonin E.V."/>
            <person name="Stott M.B."/>
            <person name="Mountain B.W."/>
            <person name="Crowe M.A."/>
            <person name="Smirnova A.V."/>
            <person name="Dunfield P.F."/>
            <person name="Feng L."/>
            <person name="Wang L."/>
            <person name="Alam M."/>
        </authorList>
    </citation>
    <scope>NUCLEOTIDE SEQUENCE [LARGE SCALE GENOMIC DNA]</scope>
    <source>
        <strain evidence="8">Isolate V4</strain>
    </source>
</reference>
<name>B3E0F1_METI4</name>
<sequence>MEEKGKNNLLIIRTLVGHLSKLVHPSSRPSLLPLDIADHSINRGLDYRYRRWAFLYVLKGIRSDRLPQASNPKERLSSRSYQDRVSIDSSTPFRLHQLYPFVVAFFAWTFAVYDFLLFGLLLPVLAKEFNWTATQSVSIAFWVTIASFFCSLLVGPIADGFGRRNALVLTVGGAALSSGLTAFTTGPLSLILARSLSGLGYSEQAVQAAYLAELEAVEKRGRFYGFIQGGWPFGQLLATGAAGLLLPWVGWRGVFLIASFPAVIILLARLWLPESPYFLRLRRFRQLYRRNPEVAVRYALKNRMDVESSRQFLLTQLLAPELRGQFLFLLLAFFFNWFAGEIFTVLITTLLTQFKGLSYGESLWVFGLGSAVAYVGYVTHGLLGHILGRRETVAMAWTASAVAYAALLFLAKGFWTVTLLYALADFWRAGAYGALFPYIAESFPTRVRASATTFINAIGPLGAIVSSLLFSIALAHGISGIYASFWIGVLPTLFSGLLLLCCRRVPPGMELDRIGQ</sequence>
<keyword evidence="3 5" id="KW-1133">Transmembrane helix</keyword>
<feature type="transmembrane region" description="Helical" evidence="5">
    <location>
        <begin position="481"/>
        <end position="501"/>
    </location>
</feature>
<feature type="transmembrane region" description="Helical" evidence="5">
    <location>
        <begin position="253"/>
        <end position="272"/>
    </location>
</feature>
<dbReference type="InterPro" id="IPR036259">
    <property type="entry name" value="MFS_trans_sf"/>
</dbReference>
<dbReference type="PANTHER" id="PTHR23508">
    <property type="entry name" value="CARBOXYLIC ACID TRANSPORTER PROTEIN HOMOLOG"/>
    <property type="match status" value="1"/>
</dbReference>
<protein>
    <submittedName>
        <fullName evidence="7">Permease of the major facilitator superfamily</fullName>
    </submittedName>
</protein>
<dbReference type="InterPro" id="IPR011701">
    <property type="entry name" value="MFS"/>
</dbReference>
<feature type="transmembrane region" description="Helical" evidence="5">
    <location>
        <begin position="326"/>
        <end position="351"/>
    </location>
</feature>
<dbReference type="STRING" id="481448.Minf_2326"/>
<dbReference type="HOGENOM" id="CLU_001265_46_16_0"/>
<organism evidence="7 8">
    <name type="scientific">Methylacidiphilum infernorum (isolate V4)</name>
    <name type="common">Methylokorus infernorum (strain V4)</name>
    <dbReference type="NCBI Taxonomy" id="481448"/>
    <lineage>
        <taxon>Bacteria</taxon>
        <taxon>Pseudomonadati</taxon>
        <taxon>Verrucomicrobiota</taxon>
        <taxon>Methylacidiphilae</taxon>
        <taxon>Methylacidiphilales</taxon>
        <taxon>Methylacidiphilaceae</taxon>
        <taxon>Methylacidiphilum (ex Ratnadevi et al. 2023)</taxon>
    </lineage>
</organism>
<evidence type="ECO:0000256" key="4">
    <source>
        <dbReference type="ARBA" id="ARBA00023136"/>
    </source>
</evidence>
<evidence type="ECO:0000256" key="1">
    <source>
        <dbReference type="ARBA" id="ARBA00004141"/>
    </source>
</evidence>
<dbReference type="Pfam" id="PF07690">
    <property type="entry name" value="MFS_1"/>
    <property type="match status" value="1"/>
</dbReference>
<keyword evidence="2 5" id="KW-0812">Transmembrane</keyword>
<feature type="transmembrane region" description="Helical" evidence="5">
    <location>
        <begin position="167"/>
        <end position="193"/>
    </location>
</feature>
<evidence type="ECO:0000256" key="5">
    <source>
        <dbReference type="SAM" id="Phobius"/>
    </source>
</evidence>